<comment type="similarity">
    <text evidence="1 4">Belongs to the carbohydrate kinase PfkB family.</text>
</comment>
<dbReference type="EC" id="2.7.1.45" evidence="7"/>
<dbReference type="PROSITE" id="PS00584">
    <property type="entry name" value="PFKB_KINASES_2"/>
    <property type="match status" value="1"/>
</dbReference>
<dbReference type="GO" id="GO:0008865">
    <property type="term" value="F:fructokinase activity"/>
    <property type="evidence" value="ECO:0007669"/>
    <property type="project" value="UniProtKB-ARBA"/>
</dbReference>
<evidence type="ECO:0000256" key="1">
    <source>
        <dbReference type="ARBA" id="ARBA00010688"/>
    </source>
</evidence>
<dbReference type="EMBL" id="JPXF01000044">
    <property type="protein sequence ID" value="KGJ73410.1"/>
    <property type="molecule type" value="Genomic_DNA"/>
</dbReference>
<dbReference type="PRINTS" id="PR00990">
    <property type="entry name" value="RIBOKINASE"/>
</dbReference>
<dbReference type="InterPro" id="IPR002173">
    <property type="entry name" value="Carboh/pur_kinase_PfkB_CS"/>
</dbReference>
<proteinExistence type="inferred from homology"/>
<feature type="domain" description="Carbohydrate kinase PfkB" evidence="5">
    <location>
        <begin position="10"/>
        <end position="301"/>
    </location>
</feature>
<dbReference type="Pfam" id="PF00294">
    <property type="entry name" value="PfkB"/>
    <property type="match status" value="1"/>
</dbReference>
<evidence type="ECO:0000313" key="7">
    <source>
        <dbReference type="EMBL" id="MBB5640473.1"/>
    </source>
</evidence>
<dbReference type="InterPro" id="IPR011611">
    <property type="entry name" value="PfkB_dom"/>
</dbReference>
<dbReference type="InterPro" id="IPR050306">
    <property type="entry name" value="PfkB_Carbo_kinase"/>
</dbReference>
<keyword evidence="8" id="KW-1185">Reference proteome</keyword>
<gene>
    <name evidence="7" type="ORF">BJ997_001021</name>
    <name evidence="6" type="ORF">GY21_11365</name>
</gene>
<dbReference type="Proteomes" id="UP000029864">
    <property type="component" value="Unassembled WGS sequence"/>
</dbReference>
<keyword evidence="3 4" id="KW-0418">Kinase</keyword>
<organism evidence="6 8">
    <name type="scientific">Cryobacterium roopkundense</name>
    <dbReference type="NCBI Taxonomy" id="1001240"/>
    <lineage>
        <taxon>Bacteria</taxon>
        <taxon>Bacillati</taxon>
        <taxon>Actinomycetota</taxon>
        <taxon>Actinomycetes</taxon>
        <taxon>Micrococcales</taxon>
        <taxon>Microbacteriaceae</taxon>
        <taxon>Cryobacterium</taxon>
    </lineage>
</organism>
<sequence>MTAGATPGGVLTFGETMGLFRDPQPGMLALSRSVQLGMGGAESNVAIALKRLGTPVTWVGRVGRDSLGDLIQRELAAEGVNAIITVDEDAPTGLMIKERRMATATRVWYYRAGSAGSRLEPSDIPADVIRQASLLHVTGITPALSESAAQATRHAMSLARDAGVLVSSDLNYRSRLWNAEAARQSYRDLIALADIVFAGEDEAEIAVGRADSVAETARLLGELGPRQVIIKLGDRGCFALVDGVSYDQVAFTVTVEDTVGAGDGFVAGYLSEVHRGSPVTLRLQTAVSVGAFACTVAGDWEGMPLRSELGLLAATEPVIR</sequence>
<evidence type="ECO:0000256" key="3">
    <source>
        <dbReference type="ARBA" id="ARBA00022777"/>
    </source>
</evidence>
<dbReference type="GO" id="GO:0008673">
    <property type="term" value="F:2-dehydro-3-deoxygluconokinase activity"/>
    <property type="evidence" value="ECO:0007669"/>
    <property type="project" value="UniProtKB-EC"/>
</dbReference>
<dbReference type="Gene3D" id="3.40.1190.20">
    <property type="match status" value="1"/>
</dbReference>
<evidence type="ECO:0000256" key="2">
    <source>
        <dbReference type="ARBA" id="ARBA00022679"/>
    </source>
</evidence>
<dbReference type="InterPro" id="IPR029056">
    <property type="entry name" value="Ribokinase-like"/>
</dbReference>
<dbReference type="GO" id="GO:0006000">
    <property type="term" value="P:fructose metabolic process"/>
    <property type="evidence" value="ECO:0007669"/>
    <property type="project" value="UniProtKB-ARBA"/>
</dbReference>
<dbReference type="eggNOG" id="COG0524">
    <property type="taxonomic scope" value="Bacteria"/>
</dbReference>
<dbReference type="SUPFAM" id="SSF53613">
    <property type="entry name" value="Ribokinase-like"/>
    <property type="match status" value="1"/>
</dbReference>
<reference evidence="6 8" key="1">
    <citation type="submission" date="2014-08" db="EMBL/GenBank/DDBJ databases">
        <authorList>
            <person name="Sisinthy S."/>
        </authorList>
    </citation>
    <scope>NUCLEOTIDE SEQUENCE [LARGE SCALE GENOMIC DNA]</scope>
    <source>
        <strain evidence="6 8">RuG17</strain>
    </source>
</reference>
<dbReference type="STRING" id="1001240.GY21_11365"/>
<evidence type="ECO:0000259" key="5">
    <source>
        <dbReference type="Pfam" id="PF00294"/>
    </source>
</evidence>
<comment type="caution">
    <text evidence="6">The sequence shown here is derived from an EMBL/GenBank/DDBJ whole genome shotgun (WGS) entry which is preliminary data.</text>
</comment>
<reference evidence="7 9" key="2">
    <citation type="submission" date="2020-08" db="EMBL/GenBank/DDBJ databases">
        <title>Sequencing the genomes of 1000 actinobacteria strains.</title>
        <authorList>
            <person name="Klenk H.-P."/>
        </authorList>
    </citation>
    <scope>NUCLEOTIDE SEQUENCE [LARGE SCALE GENOMIC DNA]</scope>
    <source>
        <strain evidence="7 9">DSM 21065</strain>
    </source>
</reference>
<name>A0A099J5N3_9MICO</name>
<dbReference type="InterPro" id="IPR002139">
    <property type="entry name" value="Ribo/fructo_kinase"/>
</dbReference>
<dbReference type="AlphaFoldDB" id="A0A099J5N3"/>
<keyword evidence="2 4" id="KW-0808">Transferase</keyword>
<evidence type="ECO:0000313" key="8">
    <source>
        <dbReference type="Proteomes" id="UP000029864"/>
    </source>
</evidence>
<dbReference type="PANTHER" id="PTHR43085">
    <property type="entry name" value="HEXOKINASE FAMILY MEMBER"/>
    <property type="match status" value="1"/>
</dbReference>
<accession>A0A099J5N3</accession>
<dbReference type="OrthoDB" id="9808601at2"/>
<dbReference type="CDD" id="cd01166">
    <property type="entry name" value="KdgK"/>
    <property type="match status" value="1"/>
</dbReference>
<dbReference type="RefSeq" id="WP_035836847.1">
    <property type="nucleotide sequence ID" value="NZ_JACHBQ010000001.1"/>
</dbReference>
<dbReference type="EMBL" id="JACHBQ010000001">
    <property type="protein sequence ID" value="MBB5640473.1"/>
    <property type="molecule type" value="Genomic_DNA"/>
</dbReference>
<evidence type="ECO:0000256" key="4">
    <source>
        <dbReference type="RuleBase" id="RU003704"/>
    </source>
</evidence>
<dbReference type="Proteomes" id="UP000561726">
    <property type="component" value="Unassembled WGS sequence"/>
</dbReference>
<evidence type="ECO:0000313" key="6">
    <source>
        <dbReference type="EMBL" id="KGJ73410.1"/>
    </source>
</evidence>
<dbReference type="PANTHER" id="PTHR43085:SF57">
    <property type="entry name" value="CARBOHYDRATE KINASE PFKB DOMAIN-CONTAINING PROTEIN"/>
    <property type="match status" value="1"/>
</dbReference>
<protein>
    <submittedName>
        <fullName evidence="7">2-dehydro-3-deoxygluconokinase</fullName>
        <ecNumber evidence="7">2.7.1.45</ecNumber>
    </submittedName>
    <submittedName>
        <fullName evidence="6">Sugar kinase</fullName>
    </submittedName>
</protein>
<evidence type="ECO:0000313" key="9">
    <source>
        <dbReference type="Proteomes" id="UP000561726"/>
    </source>
</evidence>